<dbReference type="PANTHER" id="PTHR43046">
    <property type="entry name" value="GDP-MANNOSE MANNOSYL HYDROLASE"/>
    <property type="match status" value="1"/>
</dbReference>
<organism evidence="5 6">
    <name type="scientific">Paenibacillus lycopersici</name>
    <dbReference type="NCBI Taxonomy" id="2704462"/>
    <lineage>
        <taxon>Bacteria</taxon>
        <taxon>Bacillati</taxon>
        <taxon>Bacillota</taxon>
        <taxon>Bacilli</taxon>
        <taxon>Bacillales</taxon>
        <taxon>Paenibacillaceae</taxon>
        <taxon>Paenibacillus</taxon>
    </lineage>
</organism>
<comment type="cofactor">
    <cofactor evidence="1">
        <name>Mg(2+)</name>
        <dbReference type="ChEBI" id="CHEBI:18420"/>
    </cofactor>
</comment>
<dbReference type="PROSITE" id="PS51462">
    <property type="entry name" value="NUDIX"/>
    <property type="match status" value="1"/>
</dbReference>
<evidence type="ECO:0000313" key="5">
    <source>
        <dbReference type="EMBL" id="QHT60966.1"/>
    </source>
</evidence>
<name>A0A6C0FV01_9BACL</name>
<dbReference type="Proteomes" id="UP000476064">
    <property type="component" value="Chromosome"/>
</dbReference>
<evidence type="ECO:0000313" key="6">
    <source>
        <dbReference type="Proteomes" id="UP000476064"/>
    </source>
</evidence>
<evidence type="ECO:0000256" key="2">
    <source>
        <dbReference type="ARBA" id="ARBA00022801"/>
    </source>
</evidence>
<evidence type="ECO:0000256" key="1">
    <source>
        <dbReference type="ARBA" id="ARBA00001946"/>
    </source>
</evidence>
<dbReference type="PRINTS" id="PR00502">
    <property type="entry name" value="NUDIXFAMILY"/>
</dbReference>
<dbReference type="CDD" id="cd02883">
    <property type="entry name" value="NUDIX_Hydrolase"/>
    <property type="match status" value="1"/>
</dbReference>
<sequence length="164" mass="18081">MAVRFPTHIVSAGGIVEDGQGNILIVRTHNDGWVCPGGQVETGENPMDAVVREIKEESGIDAEVCSLIGVYSNTGTFLWHDGVTVVPTQVIFEFVCSPVGGELAVSEETSDSRWVAKERVLDFITHPAIRARYQAYLDDNGTVNYMDYVTHPEFVIKHRTSLTK</sequence>
<comment type="similarity">
    <text evidence="3">Belongs to the Nudix hydrolase family.</text>
</comment>
<proteinExistence type="inferred from homology"/>
<accession>A0A6C0FV01</accession>
<feature type="domain" description="Nudix hydrolase" evidence="4">
    <location>
        <begin position="6"/>
        <end position="138"/>
    </location>
</feature>
<dbReference type="RefSeq" id="WP_162357405.1">
    <property type="nucleotide sequence ID" value="NZ_CP048209.1"/>
</dbReference>
<keyword evidence="6" id="KW-1185">Reference proteome</keyword>
<dbReference type="InterPro" id="IPR020084">
    <property type="entry name" value="NUDIX_hydrolase_CS"/>
</dbReference>
<dbReference type="GO" id="GO:0016787">
    <property type="term" value="F:hydrolase activity"/>
    <property type="evidence" value="ECO:0007669"/>
    <property type="project" value="UniProtKB-KW"/>
</dbReference>
<dbReference type="PANTHER" id="PTHR43046:SF2">
    <property type="entry name" value="8-OXO-DGTP DIPHOSPHATASE-RELATED"/>
    <property type="match status" value="1"/>
</dbReference>
<dbReference type="Pfam" id="PF00293">
    <property type="entry name" value="NUDIX"/>
    <property type="match status" value="1"/>
</dbReference>
<dbReference type="PROSITE" id="PS00893">
    <property type="entry name" value="NUDIX_BOX"/>
    <property type="match status" value="1"/>
</dbReference>
<keyword evidence="2 3" id="KW-0378">Hydrolase</keyword>
<reference evidence="5 6" key="1">
    <citation type="submission" date="2020-01" db="EMBL/GenBank/DDBJ databases">
        <title>Paenibacillus sp. nov., isolated from tomato rhizosphere.</title>
        <authorList>
            <person name="Weon H.-Y."/>
            <person name="Lee S.A."/>
        </authorList>
    </citation>
    <scope>NUCLEOTIDE SEQUENCE [LARGE SCALE GENOMIC DNA]</scope>
    <source>
        <strain evidence="5 6">12200R-189</strain>
    </source>
</reference>
<evidence type="ECO:0000256" key="3">
    <source>
        <dbReference type="RuleBase" id="RU003476"/>
    </source>
</evidence>
<dbReference type="SUPFAM" id="SSF55811">
    <property type="entry name" value="Nudix"/>
    <property type="match status" value="1"/>
</dbReference>
<dbReference type="InterPro" id="IPR015797">
    <property type="entry name" value="NUDIX_hydrolase-like_dom_sf"/>
</dbReference>
<dbReference type="KEGG" id="plyc:GXP70_14090"/>
<dbReference type="InterPro" id="IPR000086">
    <property type="entry name" value="NUDIX_hydrolase_dom"/>
</dbReference>
<evidence type="ECO:0000259" key="4">
    <source>
        <dbReference type="PROSITE" id="PS51462"/>
    </source>
</evidence>
<protein>
    <submittedName>
        <fullName evidence="5">NUDIX hydrolase</fullName>
    </submittedName>
</protein>
<dbReference type="EMBL" id="CP048209">
    <property type="protein sequence ID" value="QHT60966.1"/>
    <property type="molecule type" value="Genomic_DNA"/>
</dbReference>
<dbReference type="InterPro" id="IPR020476">
    <property type="entry name" value="Nudix_hydrolase"/>
</dbReference>
<dbReference type="Gene3D" id="3.90.79.10">
    <property type="entry name" value="Nucleoside Triphosphate Pyrophosphohydrolase"/>
    <property type="match status" value="1"/>
</dbReference>
<gene>
    <name evidence="5" type="ORF">GXP70_14090</name>
</gene>
<dbReference type="AlphaFoldDB" id="A0A6C0FV01"/>